<comment type="caution">
    <text evidence="2">The sequence shown here is derived from an EMBL/GenBank/DDBJ whole genome shotgun (WGS) entry which is preliminary data.</text>
</comment>
<dbReference type="AlphaFoldDB" id="A0A1H5KRR7"/>
<name>A0A1H5KRR7_PSEDM</name>
<evidence type="ECO:0000256" key="1">
    <source>
        <dbReference type="SAM" id="SignalP"/>
    </source>
</evidence>
<feature type="chain" id="PRO_5010281903" evidence="1">
    <location>
        <begin position="26"/>
        <end position="156"/>
    </location>
</feature>
<evidence type="ECO:0000313" key="2">
    <source>
        <dbReference type="EMBL" id="SEE67453.1"/>
    </source>
</evidence>
<feature type="signal peptide" evidence="1">
    <location>
        <begin position="1"/>
        <end position="25"/>
    </location>
</feature>
<dbReference type="Proteomes" id="UP000183613">
    <property type="component" value="Unassembled WGS sequence"/>
</dbReference>
<sequence length="156" mass="16815">MSKFSFRKLIVVASLVCLPATASFATNLNVGVGQSKTFSLSCKSGNFTGIVEGVVGNHYQAGKWVHTTRYKITRSNGQKGGNKANINLYAGKAPHFIGDGGSKSPDSMKQDGNWHNLTLQRGNMGLGASLKGEAYFQFVFDKSLADPDCYTSSVYF</sequence>
<protein>
    <submittedName>
        <fullName evidence="2">Uncharacterized protein</fullName>
    </submittedName>
</protein>
<keyword evidence="3" id="KW-1185">Reference proteome</keyword>
<reference evidence="2" key="1">
    <citation type="submission" date="2016-10" db="EMBL/GenBank/DDBJ databases">
        <authorList>
            <person name="Varghese N."/>
            <person name="Submissions S."/>
        </authorList>
    </citation>
    <scope>NUCLEOTIDE SEQUENCE [LARGE SCALE GENOMIC DNA]</scope>
    <source>
        <strain evidence="2">LMG 25555</strain>
    </source>
</reference>
<proteinExistence type="predicted"/>
<gene>
    <name evidence="2" type="ORF">SAMN04489800_1708</name>
</gene>
<organism evidence="2 3">
    <name type="scientific">Pseudomonas deceptionensis</name>
    <dbReference type="NCBI Taxonomy" id="882211"/>
    <lineage>
        <taxon>Bacteria</taxon>
        <taxon>Pseudomonadati</taxon>
        <taxon>Pseudomonadota</taxon>
        <taxon>Gammaproteobacteria</taxon>
        <taxon>Pseudomonadales</taxon>
        <taxon>Pseudomonadaceae</taxon>
        <taxon>Pseudomonas</taxon>
    </lineage>
</organism>
<accession>A0A1H5KRR7</accession>
<dbReference type="OrthoDB" id="6856984at2"/>
<keyword evidence="1" id="KW-0732">Signal</keyword>
<evidence type="ECO:0000313" key="3">
    <source>
        <dbReference type="Proteomes" id="UP000183613"/>
    </source>
</evidence>
<dbReference type="EMBL" id="FNUD01000002">
    <property type="protein sequence ID" value="SEE67453.1"/>
    <property type="molecule type" value="Genomic_DNA"/>
</dbReference>
<dbReference type="RefSeq" id="WP_053069528.1">
    <property type="nucleotide sequence ID" value="NZ_FNUD01000002.1"/>
</dbReference>